<evidence type="ECO:0000259" key="2">
    <source>
        <dbReference type="PROSITE" id="PS51841"/>
    </source>
</evidence>
<dbReference type="SUPFAM" id="SSF74853">
    <property type="entry name" value="Lamin A/C globular tail domain"/>
    <property type="match status" value="1"/>
</dbReference>
<comment type="caution">
    <text evidence="3">The sequence shown here is derived from an EMBL/GenBank/DDBJ whole genome shotgun (WGS) entry which is preliminary data.</text>
</comment>
<proteinExistence type="predicted"/>
<feature type="compositionally biased region" description="Pro residues" evidence="1">
    <location>
        <begin position="234"/>
        <end position="248"/>
    </location>
</feature>
<dbReference type="STRING" id="1802505.A3D01_03030"/>
<sequence length="316" mass="33205">MDKFKKLIVILLFTTLVSSVFTLLFKSPTPVKSLTNTVVINEVAWAGTEASDADEWIELFNATGSDVDLTGWSLNATDGVPAIALNGTIPANGFFLLERTDDTTIKDITANQFFTGALGNDGESLELRNTSSELVDSANADGGAWPAGSSSPAKTMERINPLLADSDDNWATNDGATINGTDSADGTILGTPKAANSVLNLSITPTEGVTPTQEPTPIPTTEPTAEPTVVPTEEPTPIPTEEPTPIPTAEPTAEPTAIPTGEPSPTLTPVPSPQPTPQGMVIGVLGFGTNRTTCRLSFRLASFGFLRFFLPRISCS</sequence>
<dbReference type="InterPro" id="IPR001322">
    <property type="entry name" value="Lamin_tail_dom"/>
</dbReference>
<dbReference type="AlphaFoldDB" id="A0A1F7Z4U6"/>
<dbReference type="Proteomes" id="UP000177169">
    <property type="component" value="Unassembled WGS sequence"/>
</dbReference>
<feature type="compositionally biased region" description="Pro residues" evidence="1">
    <location>
        <begin position="266"/>
        <end position="275"/>
    </location>
</feature>
<accession>A0A1F7Z4U6</accession>
<dbReference type="InterPro" id="IPR036415">
    <property type="entry name" value="Lamin_tail_dom_sf"/>
</dbReference>
<evidence type="ECO:0000256" key="1">
    <source>
        <dbReference type="SAM" id="MobiDB-lite"/>
    </source>
</evidence>
<feature type="domain" description="LTD" evidence="2">
    <location>
        <begin position="26"/>
        <end position="147"/>
    </location>
</feature>
<feature type="compositionally biased region" description="Low complexity" evidence="1">
    <location>
        <begin position="249"/>
        <end position="263"/>
    </location>
</feature>
<reference evidence="3 4" key="1">
    <citation type="journal article" date="2016" name="Nat. Commun.">
        <title>Thousands of microbial genomes shed light on interconnected biogeochemical processes in an aquifer system.</title>
        <authorList>
            <person name="Anantharaman K."/>
            <person name="Brown C.T."/>
            <person name="Hug L.A."/>
            <person name="Sharon I."/>
            <person name="Castelle C.J."/>
            <person name="Probst A.J."/>
            <person name="Thomas B.C."/>
            <person name="Singh A."/>
            <person name="Wilkins M.J."/>
            <person name="Karaoz U."/>
            <person name="Brodie E.L."/>
            <person name="Williams K.H."/>
            <person name="Hubbard S.S."/>
            <person name="Banfield J.F."/>
        </authorList>
    </citation>
    <scope>NUCLEOTIDE SEQUENCE [LARGE SCALE GENOMIC DNA]</scope>
</reference>
<dbReference type="PROSITE" id="PS51841">
    <property type="entry name" value="LTD"/>
    <property type="match status" value="1"/>
</dbReference>
<evidence type="ECO:0000313" key="4">
    <source>
        <dbReference type="Proteomes" id="UP000177169"/>
    </source>
</evidence>
<protein>
    <recommendedName>
        <fullName evidence="2">LTD domain-containing protein</fullName>
    </recommendedName>
</protein>
<feature type="compositionally biased region" description="Low complexity" evidence="1">
    <location>
        <begin position="221"/>
        <end position="233"/>
    </location>
</feature>
<dbReference type="EMBL" id="MGGR01000005">
    <property type="protein sequence ID" value="OGM34494.1"/>
    <property type="molecule type" value="Genomic_DNA"/>
</dbReference>
<dbReference type="Pfam" id="PF00932">
    <property type="entry name" value="LTD"/>
    <property type="match status" value="1"/>
</dbReference>
<feature type="region of interest" description="Disordered" evidence="1">
    <location>
        <begin position="165"/>
        <end position="185"/>
    </location>
</feature>
<organism evidence="3 4">
    <name type="scientific">Candidatus Woesebacteria bacterium RIFCSPHIGHO2_02_FULL_39_13</name>
    <dbReference type="NCBI Taxonomy" id="1802505"/>
    <lineage>
        <taxon>Bacteria</taxon>
        <taxon>Candidatus Woeseibacteriota</taxon>
    </lineage>
</organism>
<evidence type="ECO:0000313" key="3">
    <source>
        <dbReference type="EMBL" id="OGM34494.1"/>
    </source>
</evidence>
<gene>
    <name evidence="3" type="ORF">A3D01_03030</name>
</gene>
<feature type="compositionally biased region" description="Polar residues" evidence="1">
    <location>
        <begin position="169"/>
        <end position="184"/>
    </location>
</feature>
<name>A0A1F7Z4U6_9BACT</name>
<feature type="region of interest" description="Disordered" evidence="1">
    <location>
        <begin position="205"/>
        <end position="275"/>
    </location>
</feature>